<accession>A0ABU5ZQG0</accession>
<organism evidence="1 2">
    <name type="scientific">Aquimarina gracilis</name>
    <dbReference type="NCBI Taxonomy" id="874422"/>
    <lineage>
        <taxon>Bacteria</taxon>
        <taxon>Pseudomonadati</taxon>
        <taxon>Bacteroidota</taxon>
        <taxon>Flavobacteriia</taxon>
        <taxon>Flavobacteriales</taxon>
        <taxon>Flavobacteriaceae</taxon>
        <taxon>Aquimarina</taxon>
    </lineage>
</organism>
<protein>
    <recommendedName>
        <fullName evidence="3">Lipoyl-binding domain-containing protein</fullName>
    </recommendedName>
</protein>
<name>A0ABU5ZQG0_9FLAO</name>
<dbReference type="EMBL" id="JAYKLX010000001">
    <property type="protein sequence ID" value="MEB3344310.1"/>
    <property type="molecule type" value="Genomic_DNA"/>
</dbReference>
<proteinExistence type="predicted"/>
<evidence type="ECO:0000313" key="2">
    <source>
        <dbReference type="Proteomes" id="UP001327027"/>
    </source>
</evidence>
<dbReference type="Proteomes" id="UP001327027">
    <property type="component" value="Unassembled WGS sequence"/>
</dbReference>
<gene>
    <name evidence="1" type="ORF">U6A24_02500</name>
</gene>
<comment type="caution">
    <text evidence="1">The sequence shown here is derived from an EMBL/GenBank/DDBJ whole genome shotgun (WGS) entry which is preliminary data.</text>
</comment>
<evidence type="ECO:0000313" key="1">
    <source>
        <dbReference type="EMBL" id="MEB3344310.1"/>
    </source>
</evidence>
<dbReference type="Gene3D" id="2.40.50.100">
    <property type="match status" value="1"/>
</dbReference>
<reference evidence="1 2" key="1">
    <citation type="journal article" date="2013" name="Int. J. Syst. Evol. Microbiol.">
        <title>Aquimarina gracilis sp. nov., isolated from the gut microflora of a mussel, Mytilus coruscus, and emended description of Aquimarina spongiae.</title>
        <authorList>
            <person name="Park S.C."/>
            <person name="Choe H.N."/>
            <person name="Baik K.S."/>
            <person name="Seong C.N."/>
        </authorList>
    </citation>
    <scope>NUCLEOTIDE SEQUENCE [LARGE SCALE GENOMIC DNA]</scope>
    <source>
        <strain evidence="1 2">PSC32</strain>
    </source>
</reference>
<keyword evidence="2" id="KW-1185">Reference proteome</keyword>
<evidence type="ECO:0008006" key="3">
    <source>
        <dbReference type="Google" id="ProtNLM"/>
    </source>
</evidence>
<sequence length="1471" mass="167761">MSNSPISKIPILLLPLKLETRFINIGNNRVQLWIRVFPDQIFLESHEKLLNPQEKTDVLHFKTLEDDASKRLFWEELVAKYGVYRASWLVQITNEELNSQEPLENQETIFKFNWLPRKFNFYLYKKGDTTNLPTYTDNGSLIDQNGLTALGQGDEWIQDFDLAVEQGMGIRILLDQGDDLEFERIIVTGFRSNDNTSVQGQGLSNLLDNHRYTEGFSFLEFGTPTNNSEDVSSGHSIREEFEVRDSYEYAVEGLELEPDNSQHIEHIQIASAGKNLATALGFDTSSMEHVKNANSSPDTLEELYQKATWFAMGAQPLFMLFGEQISNETHESVWKHYSKYVKSKGIYRPIKIGNQPYGILPIMNVSEIDIPVPDNLFDKMTKIFAQLLIKWIDMVHHEEHKVPRLTGDDTQETVLEILSMQEHSHQFQIRALKYNAFRGRAYELLTERPDNQSITEYLENLGEEYSIVQDNVSSFSELIGLNSEELTTEVDKILRAPIVSFTELDAKVIKFNEGEAMVSTIEGLEQETQDTFSLVDQDLSGFQELINDLIAENHQGLVQYKGELNLFVDLFLRSYSNAMQLYHRDVVFDLPFSETAQDAIYTLGDIKESVGQEVSKGDVVLEILDNEGSKVADIRAPFDGVIKKHYFNQGTNEEIKPGTILFTVLNEEKRNEIKALFIELGQKIIEVSNQIPEGEERFEAQVNAIRNVIDLNSYRVDAWITSLAASKIESLRKTANHDRGIYFGAYGLLENLKVNGNVTSLESMTDVDNKLGGIIHTPTTAQNITSSIFKNLFLSHEHEEVSNPFTTNLTSDRIQKGEKLLEGIRQDQQLEALLGYQLERHLQDENLHSEIYNLREEFPLFQNVTDGDKGFVNLSVIDGLKAIRNKESLPNSISDQNKTRVIALIERLEDTLDASLDMLFYEAGYQVTQGNLSQAAAAIDATKGELEPPEIESIKTRIPGTAINHKLIMVLPEISDEYTIDHPRALLEPSIEKWLEQSIGDMSSIHCLVELFDTVEETNTPIQTIEVALSDLEISYLDLLSVSDEPISNGTSELELRIHRYVKEQLPDLPESIQFVITNNEQDFRSLKNALQVIHHSKKLLQNSRYLDINDLTTEDEHILINREALDHIKTNRLGVLLQSLQEIVAADNIDATQLMFLSKFDIEEAKTVLVDVDKVNLVQLKAVIQEKIDSINSLLDKYETEEDFLTAFNYLKQLSKLLFGNDFKLLPPVVASDHYKTGVNSENQKFLIGRKENNTTSQVWGYERIFNWIQGLAQVKENVESFEEWLMVHSTWSGVSNHTYKILQNPSQVNYPWVGLSKKEIDGLLDQEYESLPTFVDPLTGESYPLANGDYYPDNTDSSILYMSEGETLQASVFGLVIEEFAEHIPNEQANTGLSFNYDTPNNEPPQGLLLAVHPRATENDVFDWEESHLRDILYDTMDLYKIRMVDIEGIKEYGYVLPMTYWFNISSKK</sequence>
<dbReference type="RefSeq" id="WP_324178357.1">
    <property type="nucleotide sequence ID" value="NZ_BAABAW010000016.1"/>
</dbReference>